<dbReference type="Gramene" id="evm.model.04.1360">
    <property type="protein sequence ID" value="cds.evm.model.04.1360"/>
    <property type="gene ID" value="evm.TU.04.1360"/>
</dbReference>
<sequence length="125" mass="14329">MLYIKCNDLSIENSLTSTVDLTKKEDGIPDIPATVNEPDPSERRQVPSGPTKLKFEGRRIGAGNLPQDDKFIPTCHFCNRKGHIRPKCYKLQNYLKAMINRPNSFPQPNKPQGREPRRERKINLT</sequence>
<dbReference type="EMBL" id="UZAU01000387">
    <property type="status" value="NOT_ANNOTATED_CDS"/>
    <property type="molecule type" value="Genomic_DNA"/>
</dbReference>
<evidence type="ECO:0008006" key="4">
    <source>
        <dbReference type="Google" id="ProtNLM"/>
    </source>
</evidence>
<evidence type="ECO:0000313" key="2">
    <source>
        <dbReference type="EnsemblPlants" id="cds.evm.model.04.1360"/>
    </source>
</evidence>
<feature type="compositionally biased region" description="Basic and acidic residues" evidence="1">
    <location>
        <begin position="112"/>
        <end position="125"/>
    </location>
</feature>
<keyword evidence="3" id="KW-1185">Reference proteome</keyword>
<name>A0A803PCR3_CANSA</name>
<reference evidence="2" key="2">
    <citation type="submission" date="2021-03" db="UniProtKB">
        <authorList>
            <consortium name="EnsemblPlants"/>
        </authorList>
    </citation>
    <scope>IDENTIFICATION</scope>
</reference>
<reference evidence="2" key="1">
    <citation type="submission" date="2018-11" db="EMBL/GenBank/DDBJ databases">
        <authorList>
            <person name="Grassa J C."/>
        </authorList>
    </citation>
    <scope>NUCLEOTIDE SEQUENCE [LARGE SCALE GENOMIC DNA]</scope>
</reference>
<evidence type="ECO:0000256" key="1">
    <source>
        <dbReference type="SAM" id="MobiDB-lite"/>
    </source>
</evidence>
<dbReference type="AlphaFoldDB" id="A0A803PCR3"/>
<protein>
    <recommendedName>
        <fullName evidence="4">CCHC-type domain-containing protein</fullName>
    </recommendedName>
</protein>
<feature type="region of interest" description="Disordered" evidence="1">
    <location>
        <begin position="26"/>
        <end position="56"/>
    </location>
</feature>
<organism evidence="2 3">
    <name type="scientific">Cannabis sativa</name>
    <name type="common">Hemp</name>
    <name type="synonym">Marijuana</name>
    <dbReference type="NCBI Taxonomy" id="3483"/>
    <lineage>
        <taxon>Eukaryota</taxon>
        <taxon>Viridiplantae</taxon>
        <taxon>Streptophyta</taxon>
        <taxon>Embryophyta</taxon>
        <taxon>Tracheophyta</taxon>
        <taxon>Spermatophyta</taxon>
        <taxon>Magnoliopsida</taxon>
        <taxon>eudicotyledons</taxon>
        <taxon>Gunneridae</taxon>
        <taxon>Pentapetalae</taxon>
        <taxon>rosids</taxon>
        <taxon>fabids</taxon>
        <taxon>Rosales</taxon>
        <taxon>Cannabaceae</taxon>
        <taxon>Cannabis</taxon>
    </lineage>
</organism>
<dbReference type="Proteomes" id="UP000596661">
    <property type="component" value="Chromosome 4"/>
</dbReference>
<accession>A0A803PCR3</accession>
<feature type="region of interest" description="Disordered" evidence="1">
    <location>
        <begin position="100"/>
        <end position="125"/>
    </location>
</feature>
<dbReference type="EnsemblPlants" id="evm.model.04.1360">
    <property type="protein sequence ID" value="cds.evm.model.04.1360"/>
    <property type="gene ID" value="evm.TU.04.1360"/>
</dbReference>
<evidence type="ECO:0000313" key="3">
    <source>
        <dbReference type="Proteomes" id="UP000596661"/>
    </source>
</evidence>
<proteinExistence type="predicted"/>